<dbReference type="FunFam" id="3.30.70.100:FF:000001">
    <property type="entry name" value="ATPase copper transporting beta"/>
    <property type="match status" value="1"/>
</dbReference>
<evidence type="ECO:0000313" key="3">
    <source>
        <dbReference type="EMBL" id="KKS86523.1"/>
    </source>
</evidence>
<evidence type="ECO:0000313" key="4">
    <source>
        <dbReference type="Proteomes" id="UP000034050"/>
    </source>
</evidence>
<dbReference type="InterPro" id="IPR006121">
    <property type="entry name" value="HMA_dom"/>
</dbReference>
<dbReference type="SUPFAM" id="SSF55008">
    <property type="entry name" value="HMA, heavy metal-associated domain"/>
    <property type="match status" value="1"/>
</dbReference>
<dbReference type="PANTHER" id="PTHR46594">
    <property type="entry name" value="P-TYPE CATION-TRANSPORTING ATPASE"/>
    <property type="match status" value="1"/>
</dbReference>
<feature type="domain" description="HMA" evidence="2">
    <location>
        <begin position="2"/>
        <end position="68"/>
    </location>
</feature>
<dbReference type="Pfam" id="PF00403">
    <property type="entry name" value="HMA"/>
    <property type="match status" value="1"/>
</dbReference>
<dbReference type="EMBL" id="LCFD01000009">
    <property type="protein sequence ID" value="KKS86523.1"/>
    <property type="molecule type" value="Genomic_DNA"/>
</dbReference>
<evidence type="ECO:0000256" key="1">
    <source>
        <dbReference type="ARBA" id="ARBA00022723"/>
    </source>
</evidence>
<organism evidence="3 4">
    <name type="scientific">Candidatus Gottesmanbacteria bacterium GW2011_GWB1_43_11</name>
    <dbReference type="NCBI Taxonomy" id="1618446"/>
    <lineage>
        <taxon>Bacteria</taxon>
        <taxon>Candidatus Gottesmaniibacteriota</taxon>
    </lineage>
</organism>
<reference evidence="3 4" key="1">
    <citation type="journal article" date="2015" name="Nature">
        <title>rRNA introns, odd ribosomes, and small enigmatic genomes across a large radiation of phyla.</title>
        <authorList>
            <person name="Brown C.T."/>
            <person name="Hug L.A."/>
            <person name="Thomas B.C."/>
            <person name="Sharon I."/>
            <person name="Castelle C.J."/>
            <person name="Singh A."/>
            <person name="Wilkins M.J."/>
            <person name="Williams K.H."/>
            <person name="Banfield J.F."/>
        </authorList>
    </citation>
    <scope>NUCLEOTIDE SEQUENCE [LARGE SCALE GENOMIC DNA]</scope>
</reference>
<evidence type="ECO:0000259" key="2">
    <source>
        <dbReference type="PROSITE" id="PS50846"/>
    </source>
</evidence>
<dbReference type="Gene3D" id="3.30.70.100">
    <property type="match status" value="1"/>
</dbReference>
<dbReference type="CDD" id="cd00371">
    <property type="entry name" value="HMA"/>
    <property type="match status" value="1"/>
</dbReference>
<protein>
    <submittedName>
        <fullName evidence="3">Copper-translocating P-type ATPase</fullName>
    </submittedName>
</protein>
<dbReference type="PROSITE" id="PS50846">
    <property type="entry name" value="HMA_2"/>
    <property type="match status" value="1"/>
</dbReference>
<dbReference type="InterPro" id="IPR036163">
    <property type="entry name" value="HMA_dom_sf"/>
</dbReference>
<keyword evidence="1" id="KW-0479">Metal-binding</keyword>
<dbReference type="Proteomes" id="UP000034050">
    <property type="component" value="Unassembled WGS sequence"/>
</dbReference>
<comment type="caution">
    <text evidence="3">The sequence shown here is derived from an EMBL/GenBank/DDBJ whole genome shotgun (WGS) entry which is preliminary data.</text>
</comment>
<gene>
    <name evidence="3" type="ORF">UV61_C0009G0050</name>
</gene>
<name>A0A0G1FI45_9BACT</name>
<proteinExistence type="predicted"/>
<accession>A0A0G1FI45</accession>
<dbReference type="STRING" id="1618446.UV61_C0009G0050"/>
<dbReference type="PANTHER" id="PTHR46594:SF4">
    <property type="entry name" value="P-TYPE CATION-TRANSPORTING ATPASE"/>
    <property type="match status" value="1"/>
</dbReference>
<dbReference type="GO" id="GO:0046872">
    <property type="term" value="F:metal ion binding"/>
    <property type="evidence" value="ECO:0007669"/>
    <property type="project" value="UniProtKB-KW"/>
</dbReference>
<sequence length="69" mass="7576">MKKVTLKLNGMHCTSCSVLIDTVLEELPGVKSSKTSYADQKVEVEFDPNLVDTQQMVVAIQSEGYEATP</sequence>
<dbReference type="AlphaFoldDB" id="A0A0G1FI45"/>